<dbReference type="HOGENOM" id="CLU_974700_0_0_1"/>
<protein>
    <submittedName>
        <fullName evidence="2 3">Uncharacterized protein</fullName>
    </submittedName>
</protein>
<dbReference type="PaxDb" id="55529-EKX44365"/>
<evidence type="ECO:0000313" key="3">
    <source>
        <dbReference type="EnsemblProtists" id="EKX44365"/>
    </source>
</evidence>
<organism evidence="2">
    <name type="scientific">Guillardia theta (strain CCMP2712)</name>
    <name type="common">Cryptophyte</name>
    <dbReference type="NCBI Taxonomy" id="905079"/>
    <lineage>
        <taxon>Eukaryota</taxon>
        <taxon>Cryptophyceae</taxon>
        <taxon>Pyrenomonadales</taxon>
        <taxon>Geminigeraceae</taxon>
        <taxon>Guillardia</taxon>
    </lineage>
</organism>
<reference evidence="4" key="2">
    <citation type="submission" date="2012-11" db="EMBL/GenBank/DDBJ databases">
        <authorList>
            <person name="Kuo A."/>
            <person name="Curtis B.A."/>
            <person name="Tanifuji G."/>
            <person name="Burki F."/>
            <person name="Gruber A."/>
            <person name="Irimia M."/>
            <person name="Maruyama S."/>
            <person name="Arias M.C."/>
            <person name="Ball S.G."/>
            <person name="Gile G.H."/>
            <person name="Hirakawa Y."/>
            <person name="Hopkins J.F."/>
            <person name="Rensing S.A."/>
            <person name="Schmutz J."/>
            <person name="Symeonidi A."/>
            <person name="Elias M."/>
            <person name="Eveleigh R.J."/>
            <person name="Herman E.K."/>
            <person name="Klute M.J."/>
            <person name="Nakayama T."/>
            <person name="Obornik M."/>
            <person name="Reyes-Prieto A."/>
            <person name="Armbrust E.V."/>
            <person name="Aves S.J."/>
            <person name="Beiko R.G."/>
            <person name="Coutinho P."/>
            <person name="Dacks J.B."/>
            <person name="Durnford D.G."/>
            <person name="Fast N.M."/>
            <person name="Green B.R."/>
            <person name="Grisdale C."/>
            <person name="Hempe F."/>
            <person name="Henrissat B."/>
            <person name="Hoppner M.P."/>
            <person name="Ishida K.-I."/>
            <person name="Kim E."/>
            <person name="Koreny L."/>
            <person name="Kroth P.G."/>
            <person name="Liu Y."/>
            <person name="Malik S.-B."/>
            <person name="Maier U.G."/>
            <person name="McRose D."/>
            <person name="Mock T."/>
            <person name="Neilson J.A."/>
            <person name="Onodera N.T."/>
            <person name="Poole A.M."/>
            <person name="Pritham E.J."/>
            <person name="Richards T.A."/>
            <person name="Rocap G."/>
            <person name="Roy S.W."/>
            <person name="Sarai C."/>
            <person name="Schaack S."/>
            <person name="Shirato S."/>
            <person name="Slamovits C.H."/>
            <person name="Spencer D.F."/>
            <person name="Suzuki S."/>
            <person name="Worden A.Z."/>
            <person name="Zauner S."/>
            <person name="Barry K."/>
            <person name="Bell C."/>
            <person name="Bharti A.K."/>
            <person name="Crow J.A."/>
            <person name="Grimwood J."/>
            <person name="Kramer R."/>
            <person name="Lindquist E."/>
            <person name="Lucas S."/>
            <person name="Salamov A."/>
            <person name="McFadden G.I."/>
            <person name="Lane C.E."/>
            <person name="Keeling P.J."/>
            <person name="Gray M.W."/>
            <person name="Grigoriev I.V."/>
            <person name="Archibald J.M."/>
        </authorList>
    </citation>
    <scope>NUCLEOTIDE SEQUENCE</scope>
    <source>
        <strain evidence="4">CCMP2712</strain>
    </source>
</reference>
<name>L1J8H4_GUITC</name>
<feature type="compositionally biased region" description="Gly residues" evidence="1">
    <location>
        <begin position="276"/>
        <end position="286"/>
    </location>
</feature>
<evidence type="ECO:0000313" key="2">
    <source>
        <dbReference type="EMBL" id="EKX44365.1"/>
    </source>
</evidence>
<dbReference type="RefSeq" id="XP_005831345.1">
    <property type="nucleotide sequence ID" value="XM_005831288.1"/>
</dbReference>
<gene>
    <name evidence="2" type="ORF">GUITHDRAFT_163628</name>
</gene>
<evidence type="ECO:0000256" key="1">
    <source>
        <dbReference type="SAM" id="MobiDB-lite"/>
    </source>
</evidence>
<reference evidence="3" key="3">
    <citation type="submission" date="2016-03" db="UniProtKB">
        <authorList>
            <consortium name="EnsemblProtists"/>
        </authorList>
    </citation>
    <scope>IDENTIFICATION</scope>
</reference>
<dbReference type="Proteomes" id="UP000011087">
    <property type="component" value="Unassembled WGS sequence"/>
</dbReference>
<feature type="region of interest" description="Disordered" evidence="1">
    <location>
        <begin position="267"/>
        <end position="286"/>
    </location>
</feature>
<dbReference type="EMBL" id="JH993005">
    <property type="protein sequence ID" value="EKX44365.1"/>
    <property type="molecule type" value="Genomic_DNA"/>
</dbReference>
<dbReference type="KEGG" id="gtt:GUITHDRAFT_163628"/>
<keyword evidence="4" id="KW-1185">Reference proteome</keyword>
<reference evidence="2 4" key="1">
    <citation type="journal article" date="2012" name="Nature">
        <title>Algal genomes reveal evolutionary mosaicism and the fate of nucleomorphs.</title>
        <authorList>
            <consortium name="DOE Joint Genome Institute"/>
            <person name="Curtis B.A."/>
            <person name="Tanifuji G."/>
            <person name="Burki F."/>
            <person name="Gruber A."/>
            <person name="Irimia M."/>
            <person name="Maruyama S."/>
            <person name="Arias M.C."/>
            <person name="Ball S.G."/>
            <person name="Gile G.H."/>
            <person name="Hirakawa Y."/>
            <person name="Hopkins J.F."/>
            <person name="Kuo A."/>
            <person name="Rensing S.A."/>
            <person name="Schmutz J."/>
            <person name="Symeonidi A."/>
            <person name="Elias M."/>
            <person name="Eveleigh R.J."/>
            <person name="Herman E.K."/>
            <person name="Klute M.J."/>
            <person name="Nakayama T."/>
            <person name="Obornik M."/>
            <person name="Reyes-Prieto A."/>
            <person name="Armbrust E.V."/>
            <person name="Aves S.J."/>
            <person name="Beiko R.G."/>
            <person name="Coutinho P."/>
            <person name="Dacks J.B."/>
            <person name="Durnford D.G."/>
            <person name="Fast N.M."/>
            <person name="Green B.R."/>
            <person name="Grisdale C.J."/>
            <person name="Hempel F."/>
            <person name="Henrissat B."/>
            <person name="Hoppner M.P."/>
            <person name="Ishida K."/>
            <person name="Kim E."/>
            <person name="Koreny L."/>
            <person name="Kroth P.G."/>
            <person name="Liu Y."/>
            <person name="Malik S.B."/>
            <person name="Maier U.G."/>
            <person name="McRose D."/>
            <person name="Mock T."/>
            <person name="Neilson J.A."/>
            <person name="Onodera N.T."/>
            <person name="Poole A.M."/>
            <person name="Pritham E.J."/>
            <person name="Richards T.A."/>
            <person name="Rocap G."/>
            <person name="Roy S.W."/>
            <person name="Sarai C."/>
            <person name="Schaack S."/>
            <person name="Shirato S."/>
            <person name="Slamovits C.H."/>
            <person name="Spencer D.F."/>
            <person name="Suzuki S."/>
            <person name="Worden A.Z."/>
            <person name="Zauner S."/>
            <person name="Barry K."/>
            <person name="Bell C."/>
            <person name="Bharti A.K."/>
            <person name="Crow J.A."/>
            <person name="Grimwood J."/>
            <person name="Kramer R."/>
            <person name="Lindquist E."/>
            <person name="Lucas S."/>
            <person name="Salamov A."/>
            <person name="McFadden G.I."/>
            <person name="Lane C.E."/>
            <person name="Keeling P.J."/>
            <person name="Gray M.W."/>
            <person name="Grigoriev I.V."/>
            <person name="Archibald J.M."/>
        </authorList>
    </citation>
    <scope>NUCLEOTIDE SEQUENCE</scope>
    <source>
        <strain evidence="2 4">CCMP2712</strain>
    </source>
</reference>
<sequence length="286" mass="30233">MAPREFKKLAPVAAVIGLAFVAAVAVVLHLSSAAPSSLLAPAPFSVNGVRYVPERLYAAAPGHVPPGAIIVNPNQLMGLAAKTAAPRPAAHPVQARAHAVAHNVKHAAAHPHPHPVTHKLPVASAVPIMEQARRSGSYGHLAENILVSMKGPVPVNRKGNVLRGAAPPVSRLASLPVYKKHKLSQDAKDLKDALLDCKRDSDDDCQKMLHLHDQSLKAFEKSQDQADAGLFRIFEAAQHIHDARGGRPNLAHVGMLHELDGSLFPSKSDTDSYGIPNGGSLPGDNV</sequence>
<dbReference type="EnsemblProtists" id="EKX44365">
    <property type="protein sequence ID" value="EKX44365"/>
    <property type="gene ID" value="GUITHDRAFT_163628"/>
</dbReference>
<dbReference type="GeneID" id="17300949"/>
<proteinExistence type="predicted"/>
<accession>L1J8H4</accession>
<dbReference type="AlphaFoldDB" id="L1J8H4"/>
<evidence type="ECO:0000313" key="4">
    <source>
        <dbReference type="Proteomes" id="UP000011087"/>
    </source>
</evidence>